<name>A0AC61NKA8_9BACT</name>
<accession>A0AC61NKA8</accession>
<protein>
    <submittedName>
        <fullName evidence="1">PspA/IM30 family protein</fullName>
    </submittedName>
</protein>
<evidence type="ECO:0000313" key="2">
    <source>
        <dbReference type="Proteomes" id="UP000826212"/>
    </source>
</evidence>
<keyword evidence="2" id="KW-1185">Reference proteome</keyword>
<dbReference type="Proteomes" id="UP000826212">
    <property type="component" value="Chromosome"/>
</dbReference>
<proteinExistence type="predicted"/>
<organism evidence="1 2">
    <name type="scientific">Halosquirtibacter laminarini</name>
    <dbReference type="NCBI Taxonomy" id="3374600"/>
    <lineage>
        <taxon>Bacteria</taxon>
        <taxon>Pseudomonadati</taxon>
        <taxon>Bacteroidota</taxon>
        <taxon>Bacteroidia</taxon>
        <taxon>Marinilabiliales</taxon>
        <taxon>Prolixibacteraceae</taxon>
        <taxon>Halosquirtibacter</taxon>
    </lineage>
</organism>
<sequence length="233" mass="26096">MGIFQRLFKIGEANANSVIDKLEDPVKMTEQGIKDLKNDLGSCMESLAEIKALRIRSASEQEQQKNKAQNYESKAIQLLQKSENGSLEPSEVDRLAGEALKRKNEALQEAERLEKEVQTFDVQLDKFQVQVKNLQSTITKYENELRTLKARARVSKATEKINKSMANVDSGDTISMLEKMKEKVSQQEALAQAYGEINEQPKSVDNEIDAALSGGASSETMSELEALKQRIKK</sequence>
<gene>
    <name evidence="1" type="ORF">K4L44_03470</name>
</gene>
<evidence type="ECO:0000313" key="1">
    <source>
        <dbReference type="EMBL" id="QZE14910.1"/>
    </source>
</evidence>
<dbReference type="EMBL" id="CP081303">
    <property type="protein sequence ID" value="QZE14910.1"/>
    <property type="molecule type" value="Genomic_DNA"/>
</dbReference>
<reference evidence="1" key="1">
    <citation type="submission" date="2021-08" db="EMBL/GenBank/DDBJ databases">
        <title>Novel anaerobic bacterium isolated from sea squirt in East Sea, Republic of Korea.</title>
        <authorList>
            <person name="Nguyen T.H."/>
            <person name="Li Z."/>
            <person name="Lee Y.-J."/>
            <person name="Ko J."/>
            <person name="Kim S.-G."/>
        </authorList>
    </citation>
    <scope>NUCLEOTIDE SEQUENCE</scope>
    <source>
        <strain evidence="1">KCTC 25031</strain>
    </source>
</reference>